<name>A0A084W8G8_ANOSI</name>
<evidence type="ECO:0000256" key="6">
    <source>
        <dbReference type="ARBA" id="ARBA00024195"/>
    </source>
</evidence>
<gene>
    <name evidence="8" type="ORF">ZHAS_00014503</name>
</gene>
<reference evidence="8 10" key="1">
    <citation type="journal article" date="2014" name="BMC Genomics">
        <title>Genome sequence of Anopheles sinensis provides insight into genetics basis of mosquito competence for malaria parasites.</title>
        <authorList>
            <person name="Zhou D."/>
            <person name="Zhang D."/>
            <person name="Ding G."/>
            <person name="Shi L."/>
            <person name="Hou Q."/>
            <person name="Ye Y."/>
            <person name="Xu Y."/>
            <person name="Zhou H."/>
            <person name="Xiong C."/>
            <person name="Li S."/>
            <person name="Yu J."/>
            <person name="Hong S."/>
            <person name="Yu X."/>
            <person name="Zou P."/>
            <person name="Chen C."/>
            <person name="Chang X."/>
            <person name="Wang W."/>
            <person name="Lv Y."/>
            <person name="Sun Y."/>
            <person name="Ma L."/>
            <person name="Shen B."/>
            <person name="Zhu C."/>
        </authorList>
    </citation>
    <scope>NUCLEOTIDE SEQUENCE [LARGE SCALE GENOMIC DNA]</scope>
</reference>
<evidence type="ECO:0000256" key="1">
    <source>
        <dbReference type="ARBA" id="ARBA00022670"/>
    </source>
</evidence>
<evidence type="ECO:0000313" key="9">
    <source>
        <dbReference type="EnsemblMetazoa" id="ASIC014503-PA"/>
    </source>
</evidence>
<evidence type="ECO:0000256" key="3">
    <source>
        <dbReference type="ARBA" id="ARBA00022801"/>
    </source>
</evidence>
<dbReference type="GO" id="GO:0007586">
    <property type="term" value="P:digestion"/>
    <property type="evidence" value="ECO:0007669"/>
    <property type="project" value="UniProtKB-KW"/>
</dbReference>
<evidence type="ECO:0000256" key="4">
    <source>
        <dbReference type="ARBA" id="ARBA00022825"/>
    </source>
</evidence>
<keyword evidence="4" id="KW-0720">Serine protease</keyword>
<dbReference type="InterPro" id="IPR001254">
    <property type="entry name" value="Trypsin_dom"/>
</dbReference>
<dbReference type="EMBL" id="ATLV01021428">
    <property type="status" value="NOT_ANNOTATED_CDS"/>
    <property type="molecule type" value="Genomic_DNA"/>
</dbReference>
<sequence length="63" mass="6541">MVCAQYNNVSMCGGDSGGPLVCNNRLAGITSFVIPGCPPSGHNGFAKVSSAKILNFIKTYMSN</sequence>
<evidence type="ECO:0000256" key="5">
    <source>
        <dbReference type="ARBA" id="ARBA00023157"/>
    </source>
</evidence>
<dbReference type="PANTHER" id="PTHR24276">
    <property type="entry name" value="POLYSERASE-RELATED"/>
    <property type="match status" value="1"/>
</dbReference>
<dbReference type="AlphaFoldDB" id="A0A084W8G8"/>
<dbReference type="Proteomes" id="UP000030765">
    <property type="component" value="Unassembled WGS sequence"/>
</dbReference>
<dbReference type="InterPro" id="IPR050430">
    <property type="entry name" value="Peptidase_S1"/>
</dbReference>
<keyword evidence="1" id="KW-0645">Protease</keyword>
<keyword evidence="2" id="KW-0222">Digestion</keyword>
<evidence type="ECO:0000256" key="2">
    <source>
        <dbReference type="ARBA" id="ARBA00022757"/>
    </source>
</evidence>
<keyword evidence="3" id="KW-0378">Hydrolase</keyword>
<dbReference type="EnsemblMetazoa" id="ASIC014503-RA">
    <property type="protein sequence ID" value="ASIC014503-PA"/>
    <property type="gene ID" value="ASIC014503"/>
</dbReference>
<dbReference type="GO" id="GO:0006508">
    <property type="term" value="P:proteolysis"/>
    <property type="evidence" value="ECO:0007669"/>
    <property type="project" value="UniProtKB-KW"/>
</dbReference>
<proteinExistence type="inferred from homology"/>
<dbReference type="PANTHER" id="PTHR24276:SF96">
    <property type="entry name" value="PEPTIDASE S1 DOMAIN-CONTAINING PROTEIN"/>
    <property type="match status" value="1"/>
</dbReference>
<dbReference type="Pfam" id="PF00089">
    <property type="entry name" value="Trypsin"/>
    <property type="match status" value="1"/>
</dbReference>
<evidence type="ECO:0000259" key="7">
    <source>
        <dbReference type="Pfam" id="PF00089"/>
    </source>
</evidence>
<feature type="domain" description="Peptidase S1" evidence="7">
    <location>
        <begin position="1"/>
        <end position="50"/>
    </location>
</feature>
<dbReference type="Gene3D" id="2.40.10.10">
    <property type="entry name" value="Trypsin-like serine proteases"/>
    <property type="match status" value="1"/>
</dbReference>
<accession>A0A084W8G8</accession>
<dbReference type="InterPro" id="IPR009003">
    <property type="entry name" value="Peptidase_S1_PA"/>
</dbReference>
<comment type="similarity">
    <text evidence="6">Belongs to the peptidase S1 family. CLIP subfamily.</text>
</comment>
<dbReference type="STRING" id="74873.A0A084W8G8"/>
<dbReference type="VEuPathDB" id="VectorBase:ASIS015397"/>
<protein>
    <submittedName>
        <fullName evidence="8">AGAP010614-PA-like protein</fullName>
    </submittedName>
</protein>
<organism evidence="8">
    <name type="scientific">Anopheles sinensis</name>
    <name type="common">Mosquito</name>
    <dbReference type="NCBI Taxonomy" id="74873"/>
    <lineage>
        <taxon>Eukaryota</taxon>
        <taxon>Metazoa</taxon>
        <taxon>Ecdysozoa</taxon>
        <taxon>Arthropoda</taxon>
        <taxon>Hexapoda</taxon>
        <taxon>Insecta</taxon>
        <taxon>Pterygota</taxon>
        <taxon>Neoptera</taxon>
        <taxon>Endopterygota</taxon>
        <taxon>Diptera</taxon>
        <taxon>Nematocera</taxon>
        <taxon>Culicoidea</taxon>
        <taxon>Culicidae</taxon>
        <taxon>Anophelinae</taxon>
        <taxon>Anopheles</taxon>
    </lineage>
</organism>
<reference evidence="9" key="2">
    <citation type="submission" date="2020-05" db="UniProtKB">
        <authorList>
            <consortium name="EnsemblMetazoa"/>
        </authorList>
    </citation>
    <scope>IDENTIFICATION</scope>
</reference>
<dbReference type="GO" id="GO:0004252">
    <property type="term" value="F:serine-type endopeptidase activity"/>
    <property type="evidence" value="ECO:0007669"/>
    <property type="project" value="InterPro"/>
</dbReference>
<dbReference type="InterPro" id="IPR043504">
    <property type="entry name" value="Peptidase_S1_PA_chymotrypsin"/>
</dbReference>
<evidence type="ECO:0000313" key="8">
    <source>
        <dbReference type="EMBL" id="KFB46512.1"/>
    </source>
</evidence>
<keyword evidence="10" id="KW-1185">Reference proteome</keyword>
<dbReference type="EMBL" id="KE525318">
    <property type="protein sequence ID" value="KFB46512.1"/>
    <property type="molecule type" value="Genomic_DNA"/>
</dbReference>
<dbReference type="InterPro" id="IPR033116">
    <property type="entry name" value="TRYPSIN_SER"/>
</dbReference>
<dbReference type="SUPFAM" id="SSF50494">
    <property type="entry name" value="Trypsin-like serine proteases"/>
    <property type="match status" value="1"/>
</dbReference>
<keyword evidence="5" id="KW-1015">Disulfide bond</keyword>
<evidence type="ECO:0000313" key="10">
    <source>
        <dbReference type="Proteomes" id="UP000030765"/>
    </source>
</evidence>
<dbReference type="PROSITE" id="PS00135">
    <property type="entry name" value="TRYPSIN_SER"/>
    <property type="match status" value="1"/>
</dbReference>
<dbReference type="VEuPathDB" id="VectorBase:ASIC014503"/>